<evidence type="ECO:0008006" key="4">
    <source>
        <dbReference type="Google" id="ProtNLM"/>
    </source>
</evidence>
<evidence type="ECO:0000313" key="3">
    <source>
        <dbReference type="Proteomes" id="UP000019146"/>
    </source>
</evidence>
<name>A0A0P0RG24_9BURK</name>
<dbReference type="KEGG" id="bcai:K788_00027185"/>
<dbReference type="AlphaFoldDB" id="A0A0P0RG24"/>
<accession>A0A0P0RG24</accession>
<dbReference type="EMBL" id="CP012747">
    <property type="protein sequence ID" value="ALL67458.1"/>
    <property type="molecule type" value="Genomic_DNA"/>
</dbReference>
<gene>
    <name evidence="2" type="ORF">K788_00027185</name>
</gene>
<keyword evidence="1" id="KW-0472">Membrane</keyword>
<feature type="transmembrane region" description="Helical" evidence="1">
    <location>
        <begin position="21"/>
        <end position="42"/>
    </location>
</feature>
<organism evidence="2 3">
    <name type="scientific">Paraburkholderia caribensis MBA4</name>
    <dbReference type="NCBI Taxonomy" id="1323664"/>
    <lineage>
        <taxon>Bacteria</taxon>
        <taxon>Pseudomonadati</taxon>
        <taxon>Pseudomonadota</taxon>
        <taxon>Betaproteobacteria</taxon>
        <taxon>Burkholderiales</taxon>
        <taxon>Burkholderiaceae</taxon>
        <taxon>Paraburkholderia</taxon>
    </lineage>
</organism>
<feature type="transmembrane region" description="Helical" evidence="1">
    <location>
        <begin position="54"/>
        <end position="75"/>
    </location>
</feature>
<protein>
    <recommendedName>
        <fullName evidence="4">Transmembrane protein</fullName>
    </recommendedName>
</protein>
<evidence type="ECO:0000256" key="1">
    <source>
        <dbReference type="SAM" id="Phobius"/>
    </source>
</evidence>
<keyword evidence="1" id="KW-0812">Transmembrane</keyword>
<sequence length="96" mass="10501">MPFLMETGMQSETQKKAAVGAFLNRSALFLLMLPVACFFWALHAYSPHEACWLGVASAIYVWPVAGILFVVAAGFHVGPTSRRLKTAAELREAHGH</sequence>
<dbReference type="Proteomes" id="UP000019146">
    <property type="component" value="Chromosome 2"/>
</dbReference>
<evidence type="ECO:0000313" key="2">
    <source>
        <dbReference type="EMBL" id="ALL67458.1"/>
    </source>
</evidence>
<proteinExistence type="predicted"/>
<keyword evidence="1" id="KW-1133">Transmembrane helix</keyword>
<reference evidence="2 3" key="1">
    <citation type="journal article" date="2014" name="Genome Announc.">
        <title>Draft Genome Sequence of the Haloacid-Degrading Burkholderia caribensis Strain MBA4.</title>
        <authorList>
            <person name="Pan Y."/>
            <person name="Kong K.F."/>
            <person name="Tsang J.S."/>
        </authorList>
    </citation>
    <scope>NUCLEOTIDE SEQUENCE [LARGE SCALE GENOMIC DNA]</scope>
    <source>
        <strain evidence="2 3">MBA4</strain>
    </source>
</reference>